<dbReference type="InterPro" id="IPR008979">
    <property type="entry name" value="Galactose-bd-like_sf"/>
</dbReference>
<evidence type="ECO:0000313" key="2">
    <source>
        <dbReference type="Proteomes" id="UP000236161"/>
    </source>
</evidence>
<reference evidence="1 2" key="1">
    <citation type="journal article" date="2017" name="Nature">
        <title>The Apostasia genome and the evolution of orchids.</title>
        <authorList>
            <person name="Zhang G.Q."/>
            <person name="Liu K.W."/>
            <person name="Li Z."/>
            <person name="Lohaus R."/>
            <person name="Hsiao Y.Y."/>
            <person name="Niu S.C."/>
            <person name="Wang J.Y."/>
            <person name="Lin Y.C."/>
            <person name="Xu Q."/>
            <person name="Chen L.J."/>
            <person name="Yoshida K."/>
            <person name="Fujiwara S."/>
            <person name="Wang Z.W."/>
            <person name="Zhang Y.Q."/>
            <person name="Mitsuda N."/>
            <person name="Wang M."/>
            <person name="Liu G.H."/>
            <person name="Pecoraro L."/>
            <person name="Huang H.X."/>
            <person name="Xiao X.J."/>
            <person name="Lin M."/>
            <person name="Wu X.Y."/>
            <person name="Wu W.L."/>
            <person name="Chen Y.Y."/>
            <person name="Chang S.B."/>
            <person name="Sakamoto S."/>
            <person name="Ohme-Takagi M."/>
            <person name="Yagi M."/>
            <person name="Zeng S.J."/>
            <person name="Shen C.Y."/>
            <person name="Yeh C.M."/>
            <person name="Luo Y.B."/>
            <person name="Tsai W.C."/>
            <person name="Van de Peer Y."/>
            <person name="Liu Z.J."/>
        </authorList>
    </citation>
    <scope>NUCLEOTIDE SEQUENCE [LARGE SCALE GENOMIC DNA]</scope>
    <source>
        <strain evidence="2">cv. Shenzhen</strain>
        <tissue evidence="1">Stem</tissue>
    </source>
</reference>
<dbReference type="GO" id="GO:0016139">
    <property type="term" value="P:glycoside catabolic process"/>
    <property type="evidence" value="ECO:0007669"/>
    <property type="project" value="TreeGrafter"/>
</dbReference>
<keyword evidence="2" id="KW-1185">Reference proteome</keyword>
<dbReference type="STRING" id="1088818.A0A2H9ZRK7"/>
<dbReference type="EMBL" id="KZ454678">
    <property type="protein sequence ID" value="PKA45925.1"/>
    <property type="molecule type" value="Genomic_DNA"/>
</dbReference>
<dbReference type="FunFam" id="2.60.120.260:FF:000093">
    <property type="entry name" value="Alpha-L-fucosidase 1"/>
    <property type="match status" value="1"/>
</dbReference>
<protein>
    <submittedName>
        <fullName evidence="1">Alpha-L-fucosidase 1</fullName>
        <ecNumber evidence="1">3.2.1.51</ecNumber>
    </submittedName>
</protein>
<sequence>MRRTIFLNSLAQDAVVSAGSTRGGPNDSLFSPLNVIQRGIYSYWAPDECKDNWTIVLDLGKLASFNVLEVQEPIQMGQRVIAFHADVLREGEWMKITNGTTIGYKRLLLFPVVNSQFLRFVIDKSRADPLISYLGIYLDLFSSTAHYSLNSSSNSTSDVEFINQKSNNNYSMNIGSA</sequence>
<dbReference type="Gene3D" id="2.60.120.260">
    <property type="entry name" value="Galactose-binding domain-like"/>
    <property type="match status" value="1"/>
</dbReference>
<dbReference type="GO" id="GO:0004560">
    <property type="term" value="F:alpha-L-fucosidase activity"/>
    <property type="evidence" value="ECO:0007669"/>
    <property type="project" value="UniProtKB-EC"/>
</dbReference>
<dbReference type="GO" id="GO:0006004">
    <property type="term" value="P:fucose metabolic process"/>
    <property type="evidence" value="ECO:0007669"/>
    <property type="project" value="TreeGrafter"/>
</dbReference>
<dbReference type="PANTHER" id="PTHR10030:SF27">
    <property type="entry name" value="ALPHA-L-FUCOSIDASE 1"/>
    <property type="match status" value="1"/>
</dbReference>
<evidence type="ECO:0000313" key="1">
    <source>
        <dbReference type="EMBL" id="PKA45925.1"/>
    </source>
</evidence>
<keyword evidence="1" id="KW-0326">Glycosidase</keyword>
<dbReference type="PANTHER" id="PTHR10030">
    <property type="entry name" value="ALPHA-L-FUCOSIDASE"/>
    <property type="match status" value="1"/>
</dbReference>
<gene>
    <name evidence="1" type="ORF">AXF42_Ash016952</name>
</gene>
<dbReference type="SUPFAM" id="SSF49785">
    <property type="entry name" value="Galactose-binding domain-like"/>
    <property type="match status" value="1"/>
</dbReference>
<organism evidence="1 2">
    <name type="scientific">Apostasia shenzhenica</name>
    <dbReference type="NCBI Taxonomy" id="1088818"/>
    <lineage>
        <taxon>Eukaryota</taxon>
        <taxon>Viridiplantae</taxon>
        <taxon>Streptophyta</taxon>
        <taxon>Embryophyta</taxon>
        <taxon>Tracheophyta</taxon>
        <taxon>Spermatophyta</taxon>
        <taxon>Magnoliopsida</taxon>
        <taxon>Liliopsida</taxon>
        <taxon>Asparagales</taxon>
        <taxon>Orchidaceae</taxon>
        <taxon>Apostasioideae</taxon>
        <taxon>Apostasia</taxon>
    </lineage>
</organism>
<dbReference type="Proteomes" id="UP000236161">
    <property type="component" value="Unassembled WGS sequence"/>
</dbReference>
<accession>A0A2H9ZRK7</accession>
<dbReference type="EC" id="3.2.1.51" evidence="1"/>
<dbReference type="OrthoDB" id="6039950at2759"/>
<dbReference type="InterPro" id="IPR000933">
    <property type="entry name" value="Glyco_hydro_29"/>
</dbReference>
<name>A0A2H9ZRK7_9ASPA</name>
<keyword evidence="1" id="KW-0378">Hydrolase</keyword>
<dbReference type="AlphaFoldDB" id="A0A2H9ZRK7"/>
<dbReference type="GO" id="GO:0005764">
    <property type="term" value="C:lysosome"/>
    <property type="evidence" value="ECO:0007669"/>
    <property type="project" value="TreeGrafter"/>
</dbReference>
<proteinExistence type="predicted"/>